<reference evidence="2 3" key="1">
    <citation type="submission" date="2019-05" db="EMBL/GenBank/DDBJ databases">
        <title>Panacibacter sp. strain 17mud1-8 Genome sequencing and assembly.</title>
        <authorList>
            <person name="Chhetri G."/>
        </authorList>
    </citation>
    <scope>NUCLEOTIDE SEQUENCE [LARGE SCALE GENOMIC DNA]</scope>
    <source>
        <strain evidence="2 3">17mud1-8</strain>
    </source>
</reference>
<dbReference type="Proteomes" id="UP000305848">
    <property type="component" value="Unassembled WGS sequence"/>
</dbReference>
<dbReference type="PANTHER" id="PTHR45763">
    <property type="entry name" value="HYDROLASE, ALPHA/BETA FOLD FAMILY PROTEIN, EXPRESSED-RELATED"/>
    <property type="match status" value="1"/>
</dbReference>
<dbReference type="EMBL" id="SZQL01000001">
    <property type="protein sequence ID" value="TKK71730.1"/>
    <property type="molecule type" value="Genomic_DNA"/>
</dbReference>
<keyword evidence="3" id="KW-1185">Reference proteome</keyword>
<dbReference type="Pfam" id="PF00561">
    <property type="entry name" value="Abhydrolase_1"/>
    <property type="match status" value="1"/>
</dbReference>
<keyword evidence="2" id="KW-0378">Hydrolase</keyword>
<protein>
    <submittedName>
        <fullName evidence="2">Alpha/beta hydrolase</fullName>
    </submittedName>
</protein>
<dbReference type="OrthoDB" id="9773293at2"/>
<accession>A0A4U3L9E7</accession>
<dbReference type="PANTHER" id="PTHR45763:SF46">
    <property type="entry name" value="AB HYDROLASE-1 DOMAIN-CONTAINING PROTEIN"/>
    <property type="match status" value="1"/>
</dbReference>
<comment type="caution">
    <text evidence="2">The sequence shown here is derived from an EMBL/GenBank/DDBJ whole genome shotgun (WGS) entry which is preliminary data.</text>
</comment>
<gene>
    <name evidence="2" type="ORF">FC093_01530</name>
</gene>
<dbReference type="Gene3D" id="3.40.50.1820">
    <property type="entry name" value="alpha/beta hydrolase"/>
    <property type="match status" value="1"/>
</dbReference>
<dbReference type="GO" id="GO:0016787">
    <property type="term" value="F:hydrolase activity"/>
    <property type="evidence" value="ECO:0007669"/>
    <property type="project" value="UniProtKB-KW"/>
</dbReference>
<evidence type="ECO:0000313" key="3">
    <source>
        <dbReference type="Proteomes" id="UP000305848"/>
    </source>
</evidence>
<dbReference type="InterPro" id="IPR029058">
    <property type="entry name" value="AB_hydrolase_fold"/>
</dbReference>
<feature type="domain" description="AB hydrolase-1" evidence="1">
    <location>
        <begin position="29"/>
        <end position="139"/>
    </location>
</feature>
<evidence type="ECO:0000259" key="1">
    <source>
        <dbReference type="Pfam" id="PF00561"/>
    </source>
</evidence>
<name>A0A4U3L9E7_9BACT</name>
<dbReference type="AlphaFoldDB" id="A0A4U3L9E7"/>
<dbReference type="InterPro" id="IPR000073">
    <property type="entry name" value="AB_hydrolase_1"/>
</dbReference>
<dbReference type="RefSeq" id="WP_137259970.1">
    <property type="nucleotide sequence ID" value="NZ_SZQL01000001.1"/>
</dbReference>
<sequence>MPALNQYFLTLIDGRKLSYALYGPINGKPVFYFHGTPSSRLEPLLLNVYVKSLEQSLQQYNIQLIAVDRPGIGLSTYNLHNSFSSFAGDVQQLATHLHISSAGVLGWSGAGPFALSVAFHFPKLITAIYLITTFTKSFGEPAVFKVMHANKYYFGTAKYAPWLLRAIMNIVSKKPARKPMPKWLSGLPKVDYDCMNTPECIQHLSAVTICESCITGSRGSVQEASLYFNPTGYDIAQIQQPIHFWWGTADNVVPIIHAKAIAEHVPNANIHYKQDEGHLSIYIHYFEEVLAAIAKQ</sequence>
<dbReference type="SUPFAM" id="SSF53474">
    <property type="entry name" value="alpha/beta-Hydrolases"/>
    <property type="match status" value="1"/>
</dbReference>
<proteinExistence type="predicted"/>
<organism evidence="2 3">
    <name type="scientific">Ilyomonas limi</name>
    <dbReference type="NCBI Taxonomy" id="2575867"/>
    <lineage>
        <taxon>Bacteria</taxon>
        <taxon>Pseudomonadati</taxon>
        <taxon>Bacteroidota</taxon>
        <taxon>Chitinophagia</taxon>
        <taxon>Chitinophagales</taxon>
        <taxon>Chitinophagaceae</taxon>
        <taxon>Ilyomonas</taxon>
    </lineage>
</organism>
<evidence type="ECO:0000313" key="2">
    <source>
        <dbReference type="EMBL" id="TKK71730.1"/>
    </source>
</evidence>